<name>A0A369UXN7_9ACTN</name>
<dbReference type="RefSeq" id="WP_114532029.1">
    <property type="nucleotide sequence ID" value="NZ_QQBH01000028.1"/>
</dbReference>
<evidence type="ECO:0000256" key="2">
    <source>
        <dbReference type="ARBA" id="ARBA00022651"/>
    </source>
</evidence>
<dbReference type="EC" id="3.2.1.131" evidence="7"/>
<feature type="domain" description="Glycosyl hydrolase family 67 catalytic" evidence="11">
    <location>
        <begin position="170"/>
        <end position="490"/>
    </location>
</feature>
<dbReference type="InterPro" id="IPR013783">
    <property type="entry name" value="Ig-like_fold"/>
</dbReference>
<protein>
    <recommendedName>
        <fullName evidence="7">Xylan alpha-1,2-glucuronidase</fullName>
        <ecNumber evidence="7">3.2.1.131</ecNumber>
    </recommendedName>
</protein>
<dbReference type="PANTHER" id="PTHR39207">
    <property type="entry name" value="ALPHA-GLUCURONIDASE A"/>
    <property type="match status" value="1"/>
</dbReference>
<evidence type="ECO:0000259" key="11">
    <source>
        <dbReference type="Pfam" id="PF07488"/>
    </source>
</evidence>
<keyword evidence="2 7" id="KW-0858">Xylan degradation</keyword>
<dbReference type="Gene3D" id="3.30.379.10">
    <property type="entry name" value="Chitobiase/beta-hexosaminidase domain 2-like"/>
    <property type="match status" value="1"/>
</dbReference>
<dbReference type="InterPro" id="IPR037054">
    <property type="entry name" value="A-glucoronidase_C_sf"/>
</dbReference>
<reference evidence="12 13" key="1">
    <citation type="submission" date="2018-07" db="EMBL/GenBank/DDBJ databases">
        <title>Genome guided investigation of antibiotics producing actinomycetales strain isolated from a Macau mangrove ecosystem.</title>
        <authorList>
            <person name="Hu D."/>
        </authorList>
    </citation>
    <scope>NUCLEOTIDE SEQUENCE [LARGE SCALE GENOMIC DNA]</scope>
    <source>
        <strain evidence="12 13">2297</strain>
    </source>
</reference>
<comment type="similarity">
    <text evidence="1 7">Belongs to the glycosyl hydrolase 67 family.</text>
</comment>
<evidence type="ECO:0000256" key="5">
    <source>
        <dbReference type="ARBA" id="ARBA00023295"/>
    </source>
</evidence>
<keyword evidence="8" id="KW-0732">Signal</keyword>
<evidence type="ECO:0000259" key="9">
    <source>
        <dbReference type="Pfam" id="PF03648"/>
    </source>
</evidence>
<accession>A0A369UXN7</accession>
<dbReference type="InterPro" id="IPR029018">
    <property type="entry name" value="Hex-like_dom2"/>
</dbReference>
<dbReference type="GO" id="GO:0005576">
    <property type="term" value="C:extracellular region"/>
    <property type="evidence" value="ECO:0007669"/>
    <property type="project" value="InterPro"/>
</dbReference>
<proteinExistence type="inferred from homology"/>
<dbReference type="AlphaFoldDB" id="A0A369UXN7"/>
<comment type="caution">
    <text evidence="12">The sequence shown here is derived from an EMBL/GenBank/DDBJ whole genome shotgun (WGS) entry which is preliminary data.</text>
</comment>
<evidence type="ECO:0000313" key="12">
    <source>
        <dbReference type="EMBL" id="RDD85261.1"/>
    </source>
</evidence>
<keyword evidence="5 7" id="KW-0326">Glycosidase</keyword>
<evidence type="ECO:0000313" key="13">
    <source>
        <dbReference type="Proteomes" id="UP000253742"/>
    </source>
</evidence>
<dbReference type="OrthoDB" id="339499at2"/>
<dbReference type="PROSITE" id="PS51318">
    <property type="entry name" value="TAT"/>
    <property type="match status" value="1"/>
</dbReference>
<gene>
    <name evidence="12" type="ORF">DVZ84_30555</name>
</gene>
<sequence>MTRYHPGRRSVLHASALALAAAVAPWSTTPASAARLVDEDGYDLWLRYPLVSDADRLTEYRRSLTSIARLGDGPVMENAEAELRRAVEGLTGRSPAEVSPGGSAILVGLVGDSPLLRSYAEEDRDFHLGEQGFVIKPVAHGPGGRHRIVIVGRTEQGVLSGVFHFVRQLQLHRSLPRTATRQNPAVGLRMMNHWDNLDGSIERGYAGTSFFDWDALPQLTDRHVDYARAMASVGVNASVINNVNADARFIAGGMLARLAPLATLFRSWGISLWLSVNYASPMLLTADDENPVTTADPADGRVREWWSAKADEIFGKLDGFGGFLVKANSEGRPGPLDYGRTHAEGANMLARAVRPHGGKIVWRSFVHEDFSDWAEYQYRTFAPLDGRFDDNVVLQTKYGPVDFQVREPVHPLFGRMRRTHQMAELQLTQEYTGHAVHTCYLAPMWREVLTFPTGGPGHGPTVAGILADGSRSEPSTGIAGVSNFGNDRDWTGYQLGAANTYAFGRMSWDTDADPRRLAEEWVRMTFGADPEATRVVVDILTGSRETYEAYTSPLGLGYFTDPGGDHFDPDPVATLFQSHHTSADSTGFDRTTATGSGFTGLYPKAWQDVYESLDSCPDELLLFLHRVRYDHRLRSGSTVIQHIYDTHFRGAEEAGRYLRAWRALAGRVDGRRHNDIEASFAAQLEHARLWRDVVVGFYFERSRRLDERRTWLRAALGGQRVLLGGRPNLLPVEVTNASPDRLALRVRLHPPGDEWTAMTATGEAAGTETAALDLMVTPPEAGTVVPTDLEVAPALARLDGAVPDLVVAPDGARCRPALNAGPDGAVPMPGYTALTPSSTWSPLAGFGWVGDRPSGRDRGGEPLIRDMLYHDRSRVLRVAVPAGSHTAYALVGDTDATASPTRIAVDGTTVATSPKQPAGTFTWLRLPLDGGPSGRTADLTLTGVGGPWRLNALALPDASLPRPTLLVMKTSARQIWWTGHTAEVSVLVRNAGDEDREVTVRLAVPETWATTPRTVTVRAGADTELTVTATPDGEPGSATVGIEVDSGDAGVERGRSVAVVTAPHADDCVLALDAGPDGSPLVPGWTRLTPDDRYDDTRGFGWTMERPDTRDRGVGDDLRRDFVTQKFKDTALGLRLPPGRHTVWILTGDMIAESAITTVSENGTLLARSGDDTLPARSFVWFSFELDGGASGRTAELDVTGSKLNGLWRIGALVVR</sequence>
<dbReference type="InterPro" id="IPR011099">
    <property type="entry name" value="Glyco_hydro_67_C"/>
</dbReference>
<dbReference type="InterPro" id="IPR006311">
    <property type="entry name" value="TAT_signal"/>
</dbReference>
<feature type="domain" description="Alpha glucuronidase N-terminal" evidence="9">
    <location>
        <begin position="44"/>
        <end position="165"/>
    </location>
</feature>
<keyword evidence="6 7" id="KW-0624">Polysaccharide degradation</keyword>
<organism evidence="12 13">
    <name type="scientific">Streptomyces parvulus</name>
    <dbReference type="NCBI Taxonomy" id="146923"/>
    <lineage>
        <taxon>Bacteria</taxon>
        <taxon>Bacillati</taxon>
        <taxon>Actinomycetota</taxon>
        <taxon>Actinomycetes</taxon>
        <taxon>Kitasatosporales</taxon>
        <taxon>Streptomycetaceae</taxon>
        <taxon>Streptomyces</taxon>
    </lineage>
</organism>
<evidence type="ECO:0000259" key="10">
    <source>
        <dbReference type="Pfam" id="PF07477"/>
    </source>
</evidence>
<dbReference type="Gene3D" id="3.20.20.80">
    <property type="entry name" value="Glycosidases"/>
    <property type="match status" value="1"/>
</dbReference>
<evidence type="ECO:0000256" key="1">
    <source>
        <dbReference type="ARBA" id="ARBA00008833"/>
    </source>
</evidence>
<feature type="chain" id="PRO_5016737091" description="Xylan alpha-1,2-glucuronidase" evidence="8">
    <location>
        <begin position="34"/>
        <end position="1216"/>
    </location>
</feature>
<dbReference type="GO" id="GO:0046559">
    <property type="term" value="F:alpha-glucuronidase activity"/>
    <property type="evidence" value="ECO:0007669"/>
    <property type="project" value="InterPro"/>
</dbReference>
<dbReference type="SUPFAM" id="SSF49785">
    <property type="entry name" value="Galactose-binding domain-like"/>
    <property type="match status" value="2"/>
</dbReference>
<feature type="signal peptide" evidence="8">
    <location>
        <begin position="1"/>
        <end position="33"/>
    </location>
</feature>
<dbReference type="Pfam" id="PF07477">
    <property type="entry name" value="Glyco_hydro_67C"/>
    <property type="match status" value="1"/>
</dbReference>
<dbReference type="Gene3D" id="2.60.40.10">
    <property type="entry name" value="Immunoglobulins"/>
    <property type="match status" value="1"/>
</dbReference>
<dbReference type="GO" id="GO:0045493">
    <property type="term" value="P:xylan catabolic process"/>
    <property type="evidence" value="ECO:0007669"/>
    <property type="project" value="UniProtKB-KW"/>
</dbReference>
<dbReference type="Pfam" id="PF07488">
    <property type="entry name" value="Glyco_hydro_67M"/>
    <property type="match status" value="1"/>
</dbReference>
<keyword evidence="3 7" id="KW-0378">Hydrolase</keyword>
<comment type="subunit">
    <text evidence="7">Homodimer.</text>
</comment>
<dbReference type="Proteomes" id="UP000253742">
    <property type="component" value="Unassembled WGS sequence"/>
</dbReference>
<evidence type="ECO:0000256" key="4">
    <source>
        <dbReference type="ARBA" id="ARBA00023277"/>
    </source>
</evidence>
<dbReference type="SUPFAM" id="SSF55545">
    <property type="entry name" value="beta-N-acetylhexosaminidase-like domain"/>
    <property type="match status" value="1"/>
</dbReference>
<dbReference type="GO" id="GO:0033939">
    <property type="term" value="F:xylan alpha-1,2-glucuronosidase activity"/>
    <property type="evidence" value="ECO:0007669"/>
    <property type="project" value="UniProtKB-EC"/>
</dbReference>
<dbReference type="SUPFAM" id="SSF51445">
    <property type="entry name" value="(Trans)glycosidases"/>
    <property type="match status" value="1"/>
</dbReference>
<keyword evidence="4 7" id="KW-0119">Carbohydrate metabolism</keyword>
<dbReference type="EMBL" id="QQBH01000028">
    <property type="protein sequence ID" value="RDD85261.1"/>
    <property type="molecule type" value="Genomic_DNA"/>
</dbReference>
<dbReference type="InterPro" id="IPR005154">
    <property type="entry name" value="Glyco_hydro_67_aGlcAse_N"/>
</dbReference>
<evidence type="ECO:0000256" key="3">
    <source>
        <dbReference type="ARBA" id="ARBA00022801"/>
    </source>
</evidence>
<comment type="catalytic activity">
    <reaction evidence="7">
        <text>Hydrolysis of (1-&gt;2)-alpha-D-(4-O-methyl)glucuronosyl links in the main chain of hardwood xylans.</text>
        <dbReference type="EC" id="3.2.1.131"/>
    </reaction>
</comment>
<evidence type="ECO:0000256" key="6">
    <source>
        <dbReference type="ARBA" id="ARBA00023326"/>
    </source>
</evidence>
<dbReference type="Pfam" id="PF03648">
    <property type="entry name" value="Glyco_hydro_67N"/>
    <property type="match status" value="1"/>
</dbReference>
<evidence type="ECO:0000256" key="7">
    <source>
        <dbReference type="RuleBase" id="RU361198"/>
    </source>
</evidence>
<dbReference type="InterPro" id="IPR011100">
    <property type="entry name" value="Glyco_hydro_67_cat"/>
</dbReference>
<evidence type="ECO:0000256" key="8">
    <source>
        <dbReference type="SAM" id="SignalP"/>
    </source>
</evidence>
<feature type="domain" description="Glycosyl hydrolase family 67 C-terminal" evidence="10">
    <location>
        <begin position="491"/>
        <end position="708"/>
    </location>
</feature>
<dbReference type="Gene3D" id="3.90.1330.10">
    <property type="entry name" value="Alpha-glucuronidase, C-terminal domain"/>
    <property type="match status" value="1"/>
</dbReference>
<dbReference type="PANTHER" id="PTHR39207:SF1">
    <property type="entry name" value="ALPHA-GLUCURONIDASE A"/>
    <property type="match status" value="1"/>
</dbReference>
<dbReference type="InterPro" id="IPR017853">
    <property type="entry name" value="GH"/>
</dbReference>
<dbReference type="InterPro" id="IPR008979">
    <property type="entry name" value="Galactose-bd-like_sf"/>
</dbReference>
<dbReference type="Gene3D" id="2.60.120.430">
    <property type="entry name" value="Galactose-binding lectin"/>
    <property type="match status" value="2"/>
</dbReference>